<organism evidence="1 2">
    <name type="scientific">Methylobacterium radiodurans</name>
    <dbReference type="NCBI Taxonomy" id="2202828"/>
    <lineage>
        <taxon>Bacteria</taxon>
        <taxon>Pseudomonadati</taxon>
        <taxon>Pseudomonadota</taxon>
        <taxon>Alphaproteobacteria</taxon>
        <taxon>Hyphomicrobiales</taxon>
        <taxon>Methylobacteriaceae</taxon>
        <taxon>Methylobacterium</taxon>
    </lineage>
</organism>
<reference evidence="1 2" key="1">
    <citation type="submission" date="2018-05" db="EMBL/GenBank/DDBJ databases">
        <title>Complete Genome Sequence of Methylobacterium sp. 17Sr1-43.</title>
        <authorList>
            <person name="Srinivasan S."/>
        </authorList>
    </citation>
    <scope>NUCLEOTIDE SEQUENCE [LARGE SCALE GENOMIC DNA]</scope>
    <source>
        <strain evidence="1 2">17Sr1-43</strain>
    </source>
</reference>
<evidence type="ECO:0000313" key="1">
    <source>
        <dbReference type="EMBL" id="AWN37681.1"/>
    </source>
</evidence>
<protein>
    <submittedName>
        <fullName evidence="1">Uncharacterized protein</fullName>
    </submittedName>
</protein>
<dbReference type="AlphaFoldDB" id="A0A2U8VWK2"/>
<sequence length="94" mass="9770">MKGGAALMALVARCNRSAVQRVEAAADGVSGLGTRLAGLDARIAAAWAASANDGRAPAVMLLADLYFAEASDEEHCLVESRVRQMLREGILSPS</sequence>
<gene>
    <name evidence="1" type="ORF">DK427_19730</name>
</gene>
<evidence type="ECO:0000313" key="2">
    <source>
        <dbReference type="Proteomes" id="UP000246058"/>
    </source>
</evidence>
<proteinExistence type="predicted"/>
<keyword evidence="2" id="KW-1185">Reference proteome</keyword>
<dbReference type="EMBL" id="CP029551">
    <property type="protein sequence ID" value="AWN37681.1"/>
    <property type="molecule type" value="Genomic_DNA"/>
</dbReference>
<accession>A0A2U8VWK2</accession>
<name>A0A2U8VWK2_9HYPH</name>
<dbReference type="Proteomes" id="UP000246058">
    <property type="component" value="Chromosome"/>
</dbReference>
<dbReference type="KEGG" id="meti:DK427_19730"/>